<reference evidence="6" key="1">
    <citation type="submission" date="2023-01" db="EMBL/GenBank/DDBJ databases">
        <title>Genome assembly of the deep-sea coral Lophelia pertusa.</title>
        <authorList>
            <person name="Herrera S."/>
            <person name="Cordes E."/>
        </authorList>
    </citation>
    <scope>NUCLEOTIDE SEQUENCE</scope>
    <source>
        <strain evidence="6">USNM1676648</strain>
        <tissue evidence="6">Polyp</tissue>
    </source>
</reference>
<evidence type="ECO:0000259" key="4">
    <source>
        <dbReference type="PROSITE" id="PS50010"/>
    </source>
</evidence>
<evidence type="ECO:0000313" key="6">
    <source>
        <dbReference type="EMBL" id="KAJ7385648.1"/>
    </source>
</evidence>
<keyword evidence="7" id="KW-1185">Reference proteome</keyword>
<proteinExistence type="predicted"/>
<dbReference type="SMART" id="SM00325">
    <property type="entry name" value="RhoGEF"/>
    <property type="match status" value="1"/>
</dbReference>
<dbReference type="GO" id="GO:0007165">
    <property type="term" value="P:signal transduction"/>
    <property type="evidence" value="ECO:0007669"/>
    <property type="project" value="InterPro"/>
</dbReference>
<name>A0A9X0D4Q5_9CNID</name>
<accession>A0A9X0D4Q5</accession>
<feature type="region of interest" description="Disordered" evidence="2">
    <location>
        <begin position="374"/>
        <end position="393"/>
    </location>
</feature>
<dbReference type="Proteomes" id="UP001163046">
    <property type="component" value="Unassembled WGS sequence"/>
</dbReference>
<sequence length="601" mass="68346">MATAGTSAKTRQRKHSFTSTISLLNRTRSMTDQTLLGVLNILRMDEGQGQSFMVKAILPDGKPRLLSAERNMTVRDLVAGICQEYNLTNYQVRTLPEKTLLNLEASATAVENAEIAIEDVDKRLSNFQLDNLHTIKDARLRCVKELVYAEEVYNDCLKSLFELYAEPLRGKITRAEHHTLFATLEPICPMNSSLYVKVEEAANNWNSASTGIGAIYAEFPLFWESYSDYFLAFKFARTLMRQKRENDSEFMSFVHSQRGSHRPQLDSLLLKPVQHMVECERILSNLLEKTPETHRDYTELGKVVSKFKQMVKDREEEVVEAENECKIYDIQDRFPSDNLCLAEKHNSHRLKQGSSRRRSASTTVIKAALGGKTHSAKSSTIDGSMRMKSSPEPSCPLEGFPSRAFIREGPVQLSTGMSSQDRHLFLFDDILLVAKPRSATFKLKHRVRVSEIWLASCLDDVCESTKAADKSFVIGWPTTNFVAAFNTPEEKEAWHSVLSKQLKEQKEMEDPKTVNLKVYNRDMESQDSFRLCMYDSAYKIDYEREMCGKRGGVMAKSFSITNMDDAATVVKMSLAQFLLQSEDLSEFQLWVLSGKKMALTH</sequence>
<feature type="domain" description="RBD" evidence="5">
    <location>
        <begin position="52"/>
        <end position="120"/>
    </location>
</feature>
<dbReference type="InterPro" id="IPR011993">
    <property type="entry name" value="PH-like_dom_sf"/>
</dbReference>
<dbReference type="Gene3D" id="1.20.900.10">
    <property type="entry name" value="Dbl homology (DH) domain"/>
    <property type="match status" value="1"/>
</dbReference>
<dbReference type="InterPro" id="IPR003116">
    <property type="entry name" value="RBD_dom"/>
</dbReference>
<dbReference type="GO" id="GO:0005096">
    <property type="term" value="F:GTPase activator activity"/>
    <property type="evidence" value="ECO:0007669"/>
    <property type="project" value="TreeGrafter"/>
</dbReference>
<dbReference type="InterPro" id="IPR047887">
    <property type="entry name" value="ARHGAP20_PH"/>
</dbReference>
<keyword evidence="1" id="KW-0175">Coiled coil</keyword>
<dbReference type="SUPFAM" id="SSF48065">
    <property type="entry name" value="DBL homology domain (DH-domain)"/>
    <property type="match status" value="1"/>
</dbReference>
<feature type="coiled-coil region" evidence="1">
    <location>
        <begin position="304"/>
        <end position="331"/>
    </location>
</feature>
<comment type="caution">
    <text evidence="6">The sequence shown here is derived from an EMBL/GenBank/DDBJ whole genome shotgun (WGS) entry which is preliminary data.</text>
</comment>
<dbReference type="PROSITE" id="PS50010">
    <property type="entry name" value="DH_2"/>
    <property type="match status" value="1"/>
</dbReference>
<dbReference type="InterPro" id="IPR035899">
    <property type="entry name" value="DBL_dom_sf"/>
</dbReference>
<dbReference type="AlphaFoldDB" id="A0A9X0D4Q5"/>
<dbReference type="InterPro" id="IPR000219">
    <property type="entry name" value="DH_dom"/>
</dbReference>
<feature type="domain" description="PH" evidence="3">
    <location>
        <begin position="404"/>
        <end position="503"/>
    </location>
</feature>
<evidence type="ECO:0000313" key="7">
    <source>
        <dbReference type="Proteomes" id="UP001163046"/>
    </source>
</evidence>
<organism evidence="6 7">
    <name type="scientific">Desmophyllum pertusum</name>
    <dbReference type="NCBI Taxonomy" id="174260"/>
    <lineage>
        <taxon>Eukaryota</taxon>
        <taxon>Metazoa</taxon>
        <taxon>Cnidaria</taxon>
        <taxon>Anthozoa</taxon>
        <taxon>Hexacorallia</taxon>
        <taxon>Scleractinia</taxon>
        <taxon>Caryophylliina</taxon>
        <taxon>Caryophylliidae</taxon>
        <taxon>Desmophyllum</taxon>
    </lineage>
</organism>
<dbReference type="CDD" id="cd13319">
    <property type="entry name" value="PH_RARhoGAP"/>
    <property type="match status" value="1"/>
</dbReference>
<dbReference type="OrthoDB" id="9994905at2759"/>
<feature type="domain" description="DH" evidence="4">
    <location>
        <begin position="138"/>
        <end position="317"/>
    </location>
</feature>
<dbReference type="FunFam" id="2.30.29.30:FF:000217">
    <property type="entry name" value="Rho GTPase activating protein 20"/>
    <property type="match status" value="1"/>
</dbReference>
<dbReference type="PANTHER" id="PTHR23179">
    <property type="entry name" value="T-CELL ACTIVATION RHO GTPASE ACTIVATING PROTEIN-RELATED"/>
    <property type="match status" value="1"/>
</dbReference>
<protein>
    <submittedName>
        <fullName evidence="6">Uncharacterized protein</fullName>
    </submittedName>
</protein>
<dbReference type="PROSITE" id="PS50003">
    <property type="entry name" value="PH_DOMAIN"/>
    <property type="match status" value="1"/>
</dbReference>
<evidence type="ECO:0000256" key="1">
    <source>
        <dbReference type="SAM" id="Coils"/>
    </source>
</evidence>
<dbReference type="Gene3D" id="2.30.29.30">
    <property type="entry name" value="Pleckstrin-homology domain (PH domain)/Phosphotyrosine-binding domain (PTB)"/>
    <property type="match status" value="1"/>
</dbReference>
<dbReference type="SMART" id="SM00233">
    <property type="entry name" value="PH"/>
    <property type="match status" value="1"/>
</dbReference>
<dbReference type="PANTHER" id="PTHR23179:SF3">
    <property type="entry name" value="RHO GTPASE-ACTIVATING PROTEIN 20"/>
    <property type="match status" value="1"/>
</dbReference>
<evidence type="ECO:0000259" key="5">
    <source>
        <dbReference type="PROSITE" id="PS50898"/>
    </source>
</evidence>
<dbReference type="Pfam" id="PF22286">
    <property type="entry name" value="RHG20_PH"/>
    <property type="match status" value="1"/>
</dbReference>
<dbReference type="Pfam" id="PF00621">
    <property type="entry name" value="RhoGEF"/>
    <property type="match status" value="1"/>
</dbReference>
<dbReference type="EMBL" id="MU825879">
    <property type="protein sequence ID" value="KAJ7385648.1"/>
    <property type="molecule type" value="Genomic_DNA"/>
</dbReference>
<dbReference type="GO" id="GO:0005085">
    <property type="term" value="F:guanyl-nucleotide exchange factor activity"/>
    <property type="evidence" value="ECO:0007669"/>
    <property type="project" value="InterPro"/>
</dbReference>
<dbReference type="PROSITE" id="PS50898">
    <property type="entry name" value="RBD"/>
    <property type="match status" value="1"/>
</dbReference>
<evidence type="ECO:0000256" key="2">
    <source>
        <dbReference type="SAM" id="MobiDB-lite"/>
    </source>
</evidence>
<dbReference type="InterPro" id="IPR001849">
    <property type="entry name" value="PH_domain"/>
</dbReference>
<evidence type="ECO:0000259" key="3">
    <source>
        <dbReference type="PROSITE" id="PS50003"/>
    </source>
</evidence>
<dbReference type="SUPFAM" id="SSF50729">
    <property type="entry name" value="PH domain-like"/>
    <property type="match status" value="1"/>
</dbReference>
<gene>
    <name evidence="6" type="ORF">OS493_013674</name>
</gene>